<dbReference type="CDD" id="cd07346">
    <property type="entry name" value="ABC_6TM_exporters"/>
    <property type="match status" value="1"/>
</dbReference>
<evidence type="ECO:0000256" key="10">
    <source>
        <dbReference type="ARBA" id="ARBA00023455"/>
    </source>
</evidence>
<dbReference type="InterPro" id="IPR011527">
    <property type="entry name" value="ABC1_TM_dom"/>
</dbReference>
<dbReference type="EMBL" id="VANP01000012">
    <property type="protein sequence ID" value="TLP54815.1"/>
    <property type="molecule type" value="Genomic_DNA"/>
</dbReference>
<dbReference type="PANTHER" id="PTHR43394">
    <property type="entry name" value="ATP-DEPENDENT PERMEASE MDL1, MITOCHONDRIAL"/>
    <property type="match status" value="1"/>
</dbReference>
<evidence type="ECO:0000259" key="14">
    <source>
        <dbReference type="PROSITE" id="PS50929"/>
    </source>
</evidence>
<sequence>MTTGTSQAPEDPAAEGTRPAGEPGDGPGASPRVGGWISVHLRRHRRLLLSFTVAAVAANLCSTLVPVQIGSAFAEAGGAHPDLGVVAAAALAAGLLAVGRFAADLLSNGSMEIIAQRVKRDLRDDLYRSLLSKRMSFHDQQRIGDILARAINDARLVDYMLSPGVSTAFNGILALLVPTLFIASLHGQLLLAPGVMILVFACALSYHLRRLHPLTMRARESFADLNERFSTTLSGIATVKACTQEEHERLAFRSAAAAYRDAFVRRGRAQAVYLPALSFALGMAIGSIHSLYLYAQGELTLAQIVTYLGWLVLFAQPVSMSEQAVPVIQEGVVAATRMRQIIEGDPGEREDVEGTTAAITGSITFDHVTFRANGRDVLHDVSFHVPAGRTLAVVGPTGSGKSMLVKLVNRMYDAAEGRVLIDGRDVRDWEPGALRRQIGHVDQETFLFSKSVLDNIAFGSPDGAGYEDVLRVSKQACADEFVQTMENGYATVLNEGGTTLSGGQRQRLAIARALLTDPRILTLDDATSAVDARTETTITEAIERAATGRTTVLISHRPGQIRRADLILLLDAGRVVDQGTHEELMARCALYREIYSG</sequence>
<keyword evidence="16" id="KW-1185">Reference proteome</keyword>
<dbReference type="InterPro" id="IPR027417">
    <property type="entry name" value="P-loop_NTPase"/>
</dbReference>
<evidence type="ECO:0000313" key="15">
    <source>
        <dbReference type="EMBL" id="TLP54815.1"/>
    </source>
</evidence>
<dbReference type="GO" id="GO:0005886">
    <property type="term" value="C:plasma membrane"/>
    <property type="evidence" value="ECO:0007669"/>
    <property type="project" value="UniProtKB-SubCell"/>
</dbReference>
<comment type="similarity">
    <text evidence="10">Belongs to the ABC transporter superfamily. Siderophore-Fe(3+) uptake transporter (SIUT) (TC 3.A.1.21) family.</text>
</comment>
<dbReference type="PROSITE" id="PS50929">
    <property type="entry name" value="ABC_TM1F"/>
    <property type="match status" value="1"/>
</dbReference>
<dbReference type="InterPro" id="IPR036640">
    <property type="entry name" value="ABC1_TM_sf"/>
</dbReference>
<protein>
    <submittedName>
        <fullName evidence="15">ABC transporter ATP-binding protein</fullName>
    </submittedName>
</protein>
<evidence type="ECO:0000256" key="1">
    <source>
        <dbReference type="ARBA" id="ARBA00004429"/>
    </source>
</evidence>
<feature type="transmembrane region" description="Helical" evidence="12">
    <location>
        <begin position="272"/>
        <end position="295"/>
    </location>
</feature>
<keyword evidence="4" id="KW-0997">Cell inner membrane</keyword>
<dbReference type="SMART" id="SM00382">
    <property type="entry name" value="AAA"/>
    <property type="match status" value="1"/>
</dbReference>
<keyword evidence="2" id="KW-0813">Transport</keyword>
<feature type="transmembrane region" description="Helical" evidence="12">
    <location>
        <begin position="47"/>
        <end position="71"/>
    </location>
</feature>
<dbReference type="GO" id="GO:0005524">
    <property type="term" value="F:ATP binding"/>
    <property type="evidence" value="ECO:0007669"/>
    <property type="project" value="UniProtKB-KW"/>
</dbReference>
<evidence type="ECO:0000256" key="4">
    <source>
        <dbReference type="ARBA" id="ARBA00022519"/>
    </source>
</evidence>
<dbReference type="AlphaFoldDB" id="A0A5R8YNX5"/>
<dbReference type="GO" id="GO:0015421">
    <property type="term" value="F:ABC-type oligopeptide transporter activity"/>
    <property type="evidence" value="ECO:0007669"/>
    <property type="project" value="TreeGrafter"/>
</dbReference>
<dbReference type="InterPro" id="IPR003593">
    <property type="entry name" value="AAA+_ATPase"/>
</dbReference>
<evidence type="ECO:0000256" key="9">
    <source>
        <dbReference type="ARBA" id="ARBA00023136"/>
    </source>
</evidence>
<evidence type="ECO:0000256" key="12">
    <source>
        <dbReference type="SAM" id="Phobius"/>
    </source>
</evidence>
<evidence type="ECO:0000256" key="11">
    <source>
        <dbReference type="SAM" id="MobiDB-lite"/>
    </source>
</evidence>
<dbReference type="SUPFAM" id="SSF90123">
    <property type="entry name" value="ABC transporter transmembrane region"/>
    <property type="match status" value="1"/>
</dbReference>
<keyword evidence="3" id="KW-1003">Cell membrane</keyword>
<dbReference type="InterPro" id="IPR017871">
    <property type="entry name" value="ABC_transporter-like_CS"/>
</dbReference>
<dbReference type="SUPFAM" id="SSF52540">
    <property type="entry name" value="P-loop containing nucleoside triphosphate hydrolases"/>
    <property type="match status" value="1"/>
</dbReference>
<evidence type="ECO:0000256" key="2">
    <source>
        <dbReference type="ARBA" id="ARBA00022448"/>
    </source>
</evidence>
<dbReference type="InterPro" id="IPR003439">
    <property type="entry name" value="ABC_transporter-like_ATP-bd"/>
</dbReference>
<dbReference type="FunFam" id="3.40.50.300:FF:000221">
    <property type="entry name" value="Multidrug ABC transporter ATP-binding protein"/>
    <property type="match status" value="1"/>
</dbReference>
<dbReference type="Pfam" id="PF00664">
    <property type="entry name" value="ABC_membrane"/>
    <property type="match status" value="1"/>
</dbReference>
<organism evidence="15 16">
    <name type="scientific">Microbispora triticiradicis</name>
    <dbReference type="NCBI Taxonomy" id="2200763"/>
    <lineage>
        <taxon>Bacteria</taxon>
        <taxon>Bacillati</taxon>
        <taxon>Actinomycetota</taxon>
        <taxon>Actinomycetes</taxon>
        <taxon>Streptosporangiales</taxon>
        <taxon>Streptosporangiaceae</taxon>
        <taxon>Microbispora</taxon>
    </lineage>
</organism>
<dbReference type="PROSITE" id="PS50893">
    <property type="entry name" value="ABC_TRANSPORTER_2"/>
    <property type="match status" value="1"/>
</dbReference>
<feature type="transmembrane region" description="Helical" evidence="12">
    <location>
        <begin position="83"/>
        <end position="103"/>
    </location>
</feature>
<keyword evidence="8 12" id="KW-1133">Transmembrane helix</keyword>
<evidence type="ECO:0000259" key="13">
    <source>
        <dbReference type="PROSITE" id="PS50893"/>
    </source>
</evidence>
<keyword evidence="6" id="KW-0547">Nucleotide-binding</keyword>
<comment type="caution">
    <text evidence="15">The sequence shown here is derived from an EMBL/GenBank/DDBJ whole genome shotgun (WGS) entry which is preliminary data.</text>
</comment>
<feature type="domain" description="ABC transmembrane type-1" evidence="14">
    <location>
        <begin position="52"/>
        <end position="330"/>
    </location>
</feature>
<dbReference type="Proteomes" id="UP000309033">
    <property type="component" value="Unassembled WGS sequence"/>
</dbReference>
<keyword evidence="5 12" id="KW-0812">Transmembrane</keyword>
<evidence type="ECO:0000256" key="3">
    <source>
        <dbReference type="ARBA" id="ARBA00022475"/>
    </source>
</evidence>
<feature type="region of interest" description="Disordered" evidence="11">
    <location>
        <begin position="1"/>
        <end position="31"/>
    </location>
</feature>
<dbReference type="InterPro" id="IPR039421">
    <property type="entry name" value="Type_1_exporter"/>
</dbReference>
<dbReference type="GO" id="GO:0016887">
    <property type="term" value="F:ATP hydrolysis activity"/>
    <property type="evidence" value="ECO:0007669"/>
    <property type="project" value="InterPro"/>
</dbReference>
<dbReference type="Gene3D" id="3.40.50.300">
    <property type="entry name" value="P-loop containing nucleotide triphosphate hydrolases"/>
    <property type="match status" value="1"/>
</dbReference>
<evidence type="ECO:0000256" key="8">
    <source>
        <dbReference type="ARBA" id="ARBA00022989"/>
    </source>
</evidence>
<dbReference type="OrthoDB" id="9806127at2"/>
<reference evidence="15" key="1">
    <citation type="submission" date="2019-05" db="EMBL/GenBank/DDBJ databases">
        <title>Isolation, diversity and antifungal activity of Actinobacteria from wheat.</title>
        <authorList>
            <person name="Yu B."/>
        </authorList>
    </citation>
    <scope>NUCLEOTIDE SEQUENCE [LARGE SCALE GENOMIC DNA]</scope>
    <source>
        <strain evidence="15">NEAU-HEGS1-5</strain>
    </source>
</reference>
<evidence type="ECO:0000256" key="6">
    <source>
        <dbReference type="ARBA" id="ARBA00022741"/>
    </source>
</evidence>
<proteinExistence type="inferred from homology"/>
<evidence type="ECO:0000313" key="16">
    <source>
        <dbReference type="Proteomes" id="UP000309033"/>
    </source>
</evidence>
<keyword evidence="9 12" id="KW-0472">Membrane</keyword>
<comment type="subcellular location">
    <subcellularLocation>
        <location evidence="1">Cell inner membrane</location>
        <topology evidence="1">Multi-pass membrane protein</topology>
    </subcellularLocation>
</comment>
<dbReference type="Pfam" id="PF00005">
    <property type="entry name" value="ABC_tran"/>
    <property type="match status" value="1"/>
</dbReference>
<evidence type="ECO:0000256" key="7">
    <source>
        <dbReference type="ARBA" id="ARBA00022840"/>
    </source>
</evidence>
<feature type="transmembrane region" description="Helical" evidence="12">
    <location>
        <begin position="159"/>
        <end position="183"/>
    </location>
</feature>
<keyword evidence="7 15" id="KW-0067">ATP-binding</keyword>
<dbReference type="PROSITE" id="PS00211">
    <property type="entry name" value="ABC_TRANSPORTER_1"/>
    <property type="match status" value="1"/>
</dbReference>
<gene>
    <name evidence="15" type="ORF">FED44_27070</name>
</gene>
<feature type="domain" description="ABC transporter" evidence="13">
    <location>
        <begin position="363"/>
        <end position="597"/>
    </location>
</feature>
<feature type="transmembrane region" description="Helical" evidence="12">
    <location>
        <begin position="189"/>
        <end position="208"/>
    </location>
</feature>
<evidence type="ECO:0000256" key="5">
    <source>
        <dbReference type="ARBA" id="ARBA00022692"/>
    </source>
</evidence>
<name>A0A5R8YNX5_9ACTN</name>
<dbReference type="PANTHER" id="PTHR43394:SF1">
    <property type="entry name" value="ATP-BINDING CASSETTE SUB-FAMILY B MEMBER 10, MITOCHONDRIAL"/>
    <property type="match status" value="1"/>
</dbReference>
<accession>A0A5R8YNX5</accession>
<dbReference type="Gene3D" id="1.20.1560.10">
    <property type="entry name" value="ABC transporter type 1, transmembrane domain"/>
    <property type="match status" value="1"/>
</dbReference>